<dbReference type="RefSeq" id="WP_013133518.1">
    <property type="nucleotide sequence ID" value="NC_014165.1"/>
</dbReference>
<feature type="region of interest" description="Disordered" evidence="1">
    <location>
        <begin position="170"/>
        <end position="233"/>
    </location>
</feature>
<sequence>MTGTDTARHSDGAREFREWLRSASDERLRELVTARPELISPVPAHLDALADRACTPSALARALDRLDRFTLAVLETLVLLGGRATRDALLTPLARAAGGLAGAETVGAALDEALDRLRARALLYDGPAGTVLAAPGMAEAVEPPAGLGPPAAEVVRLLHPEQVTAILRAIGPGAGGGDAPGDTAGGAGPPGDAIPGDADVPGGAVRPGGTAGSGAGRSGAPGAGGAGPGEPRDRLVALLTDPATVRRLAGEVSAQARAVLADLAWGPAMRRLPDARRALGTAAARSPVEELLARGLLAAVSDDTVVVPREVALVVRGDRYHRDLPCRPPEPAGRRRDPALVDRTAAGQAFAFTRAVEELCELWGADPPRVLRTGGLAVRDLRRTAHLLDLPERLTTLVVEVAYAAGLIAAGEGEWLPTGSYDGWRAGAAEHRWAVLATAWLGTDRVPGLAGERDERDRALGALHPELRRPAAAWVREQVLGVLASAAPGLAPEKQSVLARLAWERPRFRPALRERYAGFALWEAEQLGITGLGALSAHGRALAGSPADTGPAERLLAPLLPEPVDHVLLQADLTAVAPGPLTTEPARLLALAADVESKGGATVYRFSEKSVLRALDAGLSADELTAALERHSATPVPQPLRYLVADVARRHGRVRVGAAAAYIRCDDPAVLDEVLADKRAEGLRLLRLAPTVLVSATPRAELVDALRAMGCAPVAESLEGDVLVARTGGRRTWSRPAPRAAGSGLEPEAVDPGVIDAAVRALRAGDEAHRARRTAVASPDGEPPRSPAGVTLGVLREAIRRGTRVWIGYLDSQGRLTSRIVVPARIEGGYLTAYDETRAAVGRFALHRITGAAEHGG</sequence>
<evidence type="ECO:0000259" key="2">
    <source>
        <dbReference type="Pfam" id="PF13280"/>
    </source>
</evidence>
<evidence type="ECO:0000313" key="4">
    <source>
        <dbReference type="EMBL" id="ADG89985.1"/>
    </source>
</evidence>
<feature type="domain" description="WYL" evidence="2">
    <location>
        <begin position="791"/>
        <end position="852"/>
    </location>
</feature>
<evidence type="ECO:0000313" key="5">
    <source>
        <dbReference type="Proteomes" id="UP000006640"/>
    </source>
</evidence>
<dbReference type="HOGENOM" id="CLU_013420_0_0_11"/>
<dbReference type="KEGG" id="tbi:Tbis_3295"/>
<dbReference type="eggNOG" id="COG2378">
    <property type="taxonomic scope" value="Bacteria"/>
</dbReference>
<dbReference type="EMBL" id="CP001874">
    <property type="protein sequence ID" value="ADG89985.1"/>
    <property type="molecule type" value="Genomic_DNA"/>
</dbReference>
<dbReference type="InterPro" id="IPR026881">
    <property type="entry name" value="WYL_dom"/>
</dbReference>
<proteinExistence type="predicted"/>
<gene>
    <name evidence="4" type="ordered locus">Tbis_3295</name>
</gene>
<name>D6Y923_THEBD</name>
<dbReference type="Proteomes" id="UP000006640">
    <property type="component" value="Chromosome"/>
</dbReference>
<dbReference type="PROSITE" id="PS52050">
    <property type="entry name" value="WYL"/>
    <property type="match status" value="1"/>
</dbReference>
<feature type="compositionally biased region" description="Gly residues" evidence="1">
    <location>
        <begin position="172"/>
        <end position="189"/>
    </location>
</feature>
<feature type="compositionally biased region" description="Gly residues" evidence="1">
    <location>
        <begin position="205"/>
        <end position="228"/>
    </location>
</feature>
<feature type="compositionally biased region" description="Low complexity" evidence="1">
    <location>
        <begin position="190"/>
        <end position="204"/>
    </location>
</feature>
<accession>D6Y923</accession>
<evidence type="ECO:0000256" key="1">
    <source>
        <dbReference type="SAM" id="MobiDB-lite"/>
    </source>
</evidence>
<dbReference type="AlphaFoldDB" id="D6Y923"/>
<evidence type="ECO:0000259" key="3">
    <source>
        <dbReference type="Pfam" id="PF13625"/>
    </source>
</evidence>
<reference evidence="4 5" key="1">
    <citation type="submission" date="2010-01" db="EMBL/GenBank/DDBJ databases">
        <title>The complete genome of Thermobispora bispora DSM 43833.</title>
        <authorList>
            <consortium name="US DOE Joint Genome Institute (JGI-PGF)"/>
            <person name="Lucas S."/>
            <person name="Copeland A."/>
            <person name="Lapidus A."/>
            <person name="Glavina del Rio T."/>
            <person name="Dalin E."/>
            <person name="Tice H."/>
            <person name="Bruce D."/>
            <person name="Goodwin L."/>
            <person name="Pitluck S."/>
            <person name="Kyrpides N."/>
            <person name="Mavromatis K."/>
            <person name="Ivanova N."/>
            <person name="Mikhailova N."/>
            <person name="Chertkov O."/>
            <person name="Brettin T."/>
            <person name="Detter J.C."/>
            <person name="Han C."/>
            <person name="Larimer F."/>
            <person name="Land M."/>
            <person name="Hauser L."/>
            <person name="Markowitz V."/>
            <person name="Cheng J.-F."/>
            <person name="Hugenholtz P."/>
            <person name="Woyke T."/>
            <person name="Wu D."/>
            <person name="Jando M."/>
            <person name="Schneider S."/>
            <person name="Klenk H.-P."/>
            <person name="Eisen J.A."/>
        </authorList>
    </citation>
    <scope>NUCLEOTIDE SEQUENCE [LARGE SCALE GENOMIC DNA]</scope>
    <source>
        <strain evidence="5">ATCC 19993 / DSM 43833 / CBS 139.67 / JCM 10125 / KCTC 9307 / NBRC 14880 / R51</strain>
    </source>
</reference>
<dbReference type="Pfam" id="PF13280">
    <property type="entry name" value="WYL"/>
    <property type="match status" value="1"/>
</dbReference>
<protein>
    <submittedName>
        <fullName evidence="4">Uncharacterized protein</fullName>
    </submittedName>
</protein>
<keyword evidence="5" id="KW-1185">Reference proteome</keyword>
<dbReference type="STRING" id="469371.Tbis_3295"/>
<dbReference type="InterPro" id="IPR032830">
    <property type="entry name" value="XPB/Ssl2_N"/>
</dbReference>
<organism evidence="4 5">
    <name type="scientific">Thermobispora bispora (strain ATCC 19993 / DSM 43833 / CBS 139.67 / JCM 10125 / KCTC 9307 / NBRC 14880 / R51)</name>
    <dbReference type="NCBI Taxonomy" id="469371"/>
    <lineage>
        <taxon>Bacteria</taxon>
        <taxon>Bacillati</taxon>
        <taxon>Actinomycetota</taxon>
        <taxon>Actinomycetes</taxon>
        <taxon>Streptosporangiales</taxon>
        <taxon>Streptosporangiaceae</taxon>
        <taxon>Thermobispora</taxon>
    </lineage>
</organism>
<feature type="domain" description="Helicase XPB/Ssl2 N-terminal" evidence="3">
    <location>
        <begin position="567"/>
        <end position="689"/>
    </location>
</feature>
<dbReference type="Pfam" id="PF13625">
    <property type="entry name" value="Helicase_C_3"/>
    <property type="match status" value="1"/>
</dbReference>